<dbReference type="Pfam" id="PF00174">
    <property type="entry name" value="Oxidored_molyb"/>
    <property type="match status" value="1"/>
</dbReference>
<evidence type="ECO:0000313" key="2">
    <source>
        <dbReference type="EMBL" id="TFV37379.1"/>
    </source>
</evidence>
<organism evidence="2 3">
    <name type="scientific">Bradyrhizobium niftali</name>
    <dbReference type="NCBI Taxonomy" id="2560055"/>
    <lineage>
        <taxon>Bacteria</taxon>
        <taxon>Pseudomonadati</taxon>
        <taxon>Pseudomonadota</taxon>
        <taxon>Alphaproteobacteria</taxon>
        <taxon>Hyphomicrobiales</taxon>
        <taxon>Nitrobacteraceae</taxon>
        <taxon>Bradyrhizobium</taxon>
    </lineage>
</organism>
<dbReference type="Proteomes" id="UP000297966">
    <property type="component" value="Unassembled WGS sequence"/>
</dbReference>
<dbReference type="EMBL" id="SPQT01000052">
    <property type="protein sequence ID" value="TFV37379.1"/>
    <property type="molecule type" value="Genomic_DNA"/>
</dbReference>
<name>A0A4Y9L3G9_9BRAD</name>
<dbReference type="SUPFAM" id="SSF56524">
    <property type="entry name" value="Oxidoreductase molybdopterin-binding domain"/>
    <property type="match status" value="1"/>
</dbReference>
<accession>A0A4Y9L3G9</accession>
<dbReference type="InterPro" id="IPR036374">
    <property type="entry name" value="OxRdtase_Mopterin-bd_sf"/>
</dbReference>
<dbReference type="OrthoDB" id="9795587at2"/>
<evidence type="ECO:0000313" key="3">
    <source>
        <dbReference type="Proteomes" id="UP000297966"/>
    </source>
</evidence>
<dbReference type="AlphaFoldDB" id="A0A4Y9L3G9"/>
<sequence>MTLPPGQRAIASFPRFGLPRFANRFPGKPEVVRFELSNDGRVVGEVGPDRWGALPRTIQLSDLHCVTTWSSLGHRWEGGGFRDFCTAFALDQADQDRLVVFRGSDGYHAALPLVDLLQPEVLLADRLDGAPLPVAHGAPLRLVAPAHYGYKNVKHIERIEFGVHPGRYRPAGPGFIMHPRARVAVEERGVGFPGWLLRRAYRPLIAPTIKRCAEALEMYQAKNHSPATSEHMTRPGEGLP</sequence>
<dbReference type="RefSeq" id="WP_135179386.1">
    <property type="nucleotide sequence ID" value="NZ_SPQT01000052.1"/>
</dbReference>
<feature type="domain" description="Oxidoreductase molybdopterin-binding" evidence="1">
    <location>
        <begin position="54"/>
        <end position="162"/>
    </location>
</feature>
<keyword evidence="3" id="KW-1185">Reference proteome</keyword>
<dbReference type="Gene3D" id="3.90.420.10">
    <property type="entry name" value="Oxidoreductase, molybdopterin-binding domain"/>
    <property type="match status" value="1"/>
</dbReference>
<comment type="caution">
    <text evidence="2">The sequence shown here is derived from an EMBL/GenBank/DDBJ whole genome shotgun (WGS) entry which is preliminary data.</text>
</comment>
<reference evidence="2 3" key="1">
    <citation type="submission" date="2019-03" db="EMBL/GenBank/DDBJ databases">
        <title>Bradyrhizobium diversity isolated from nodules of Chamaecrista fasciculata.</title>
        <authorList>
            <person name="Klepa M.S."/>
            <person name="Urquiaga M.O."/>
            <person name="Hungria M."/>
            <person name="Delamuta J.R."/>
        </authorList>
    </citation>
    <scope>NUCLEOTIDE SEQUENCE [LARGE SCALE GENOMIC DNA]</scope>
    <source>
        <strain evidence="2 3">CNPSo 3448</strain>
    </source>
</reference>
<dbReference type="PANTHER" id="PTHR43032">
    <property type="entry name" value="PROTEIN-METHIONINE-SULFOXIDE REDUCTASE"/>
    <property type="match status" value="1"/>
</dbReference>
<evidence type="ECO:0000259" key="1">
    <source>
        <dbReference type="Pfam" id="PF00174"/>
    </source>
</evidence>
<gene>
    <name evidence="2" type="ORF">E4K65_43885</name>
</gene>
<protein>
    <submittedName>
        <fullName evidence="2">Molybdopterin-binding oxidoreductase</fullName>
    </submittedName>
</protein>
<dbReference type="InterPro" id="IPR000572">
    <property type="entry name" value="OxRdtase_Mopterin-bd_dom"/>
</dbReference>
<proteinExistence type="predicted"/>